<proteinExistence type="predicted"/>
<dbReference type="eggNOG" id="COG0715">
    <property type="taxonomic scope" value="Bacteria"/>
</dbReference>
<dbReference type="RefSeq" id="WP_023977968.1">
    <property type="nucleotide sequence ID" value="NZ_CBLX010000010.1"/>
</dbReference>
<dbReference type="Proteomes" id="UP000027583">
    <property type="component" value="Unassembled WGS sequence"/>
</dbReference>
<name>A0A060QF36_9PROT</name>
<organism evidence="1 2">
    <name type="scientific">Asaia bogorensis</name>
    <dbReference type="NCBI Taxonomy" id="91915"/>
    <lineage>
        <taxon>Bacteria</taxon>
        <taxon>Pseudomonadati</taxon>
        <taxon>Pseudomonadota</taxon>
        <taxon>Alphaproteobacteria</taxon>
        <taxon>Acetobacterales</taxon>
        <taxon>Acetobacteraceae</taxon>
        <taxon>Asaia</taxon>
    </lineage>
</organism>
<accession>A0A060QF36</accession>
<dbReference type="SUPFAM" id="SSF53850">
    <property type="entry name" value="Periplasmic binding protein-like II"/>
    <property type="match status" value="1"/>
</dbReference>
<evidence type="ECO:0000313" key="1">
    <source>
        <dbReference type="EMBL" id="CDG39699.1"/>
    </source>
</evidence>
<dbReference type="AlphaFoldDB" id="A0A060QF36"/>
<protein>
    <submittedName>
        <fullName evidence="1">Nitrate transport tauA</fullName>
    </submittedName>
</protein>
<sequence>MSVPFRIGLLRLADSLPILMAHEKNLFAQADIEADIVVEPSWANIADGLSWGRLDAAVVFPPLAIMTYLGKRGRPTPLRVVADLSFGGNTIVLRDQTYLERSAPCMAVVHPYSTHFLLLRRYLLAQCPRALEHLIIMPPDMMLEALANRTIDGFCAGPPWGTAAEQAGLGRIVSGSAAIKPGHLEKQCVVTETWAERHPVHAMQLTRVLKTSIAHCLDPAEHETSLGMLSRPVDAGGLALPTKAVQAIMPSRIAPHAIELGRSHDQSIDWIAAEMQALSWINADDDLLPWSK</sequence>
<dbReference type="PANTHER" id="PTHR30024:SF43">
    <property type="entry name" value="BLL4572 PROTEIN"/>
    <property type="match status" value="1"/>
</dbReference>
<gene>
    <name evidence="1" type="ORF">ASAP_1654</name>
</gene>
<dbReference type="PANTHER" id="PTHR30024">
    <property type="entry name" value="ALIPHATIC SULFONATES-BINDING PROTEIN-RELATED"/>
    <property type="match status" value="1"/>
</dbReference>
<dbReference type="Pfam" id="PF13379">
    <property type="entry name" value="NMT1_2"/>
    <property type="match status" value="1"/>
</dbReference>
<comment type="caution">
    <text evidence="1">The sequence shown here is derived from an EMBL/GenBank/DDBJ whole genome shotgun (WGS) entry which is preliminary data.</text>
</comment>
<reference evidence="1 2" key="1">
    <citation type="journal article" date="2014" name="Genome Biol. Evol.">
        <title>Acetic acid bacteria genomes reveal functional traits for adaptation to life in insect guts.</title>
        <authorList>
            <person name="Chouaia B."/>
            <person name="Gaiarsa S."/>
            <person name="Crotti E."/>
            <person name="Comandatore F."/>
            <person name="Degli Esposti M."/>
            <person name="Ricci I."/>
            <person name="Alma A."/>
            <person name="Favia G."/>
            <person name="Bandi C."/>
            <person name="Daffonchio D."/>
        </authorList>
    </citation>
    <scope>NUCLEOTIDE SEQUENCE [LARGE SCALE GENOMIC DNA]</scope>
    <source>
        <strain evidence="1 2">SF2.1</strain>
    </source>
</reference>
<dbReference type="Gene3D" id="3.40.190.10">
    <property type="entry name" value="Periplasmic binding protein-like II"/>
    <property type="match status" value="2"/>
</dbReference>
<reference evidence="1 2" key="2">
    <citation type="journal article" date="2014" name="PLoS ONE">
        <title>Evolution of mitochondria reconstructed from the energy metabolism of living bacteria.</title>
        <authorList>
            <person name="Degli Esposti M."/>
            <person name="Chouaia B."/>
            <person name="Comandatore F."/>
            <person name="Crotti E."/>
            <person name="Sassera D."/>
            <person name="Lievens P.M."/>
            <person name="Daffonchio D."/>
            <person name="Bandi C."/>
        </authorList>
    </citation>
    <scope>NUCLEOTIDE SEQUENCE [LARGE SCALE GENOMIC DNA]</scope>
    <source>
        <strain evidence="1 2">SF2.1</strain>
    </source>
</reference>
<dbReference type="EMBL" id="CBLX010000010">
    <property type="protein sequence ID" value="CDG39699.1"/>
    <property type="molecule type" value="Genomic_DNA"/>
</dbReference>
<evidence type="ECO:0000313" key="2">
    <source>
        <dbReference type="Proteomes" id="UP000027583"/>
    </source>
</evidence>